<accession>A0A6B3BPP2</accession>
<dbReference type="Pfam" id="PF00656">
    <property type="entry name" value="Peptidase_C14"/>
    <property type="match status" value="1"/>
</dbReference>
<gene>
    <name evidence="2" type="ORF">G3I71_10900</name>
</gene>
<reference evidence="2" key="1">
    <citation type="submission" date="2020-01" db="EMBL/GenBank/DDBJ databases">
        <title>Insect and environment-associated Actinomycetes.</title>
        <authorList>
            <person name="Currrie C."/>
            <person name="Chevrette M."/>
            <person name="Carlson C."/>
            <person name="Stubbendieck R."/>
            <person name="Wendt-Pienkowski E."/>
        </authorList>
    </citation>
    <scope>NUCLEOTIDE SEQUENCE</scope>
    <source>
        <strain evidence="2">SID12501</strain>
    </source>
</reference>
<comment type="caution">
    <text evidence="2">The sequence shown here is derived from an EMBL/GenBank/DDBJ whole genome shotgun (WGS) entry which is preliminary data.</text>
</comment>
<dbReference type="RefSeq" id="WP_164313787.1">
    <property type="nucleotide sequence ID" value="NZ_JAAGLU010000008.1"/>
</dbReference>
<evidence type="ECO:0000259" key="1">
    <source>
        <dbReference type="Pfam" id="PF00656"/>
    </source>
</evidence>
<dbReference type="NCBIfam" id="NF047832">
    <property type="entry name" value="caspase_w_EACC1"/>
    <property type="match status" value="1"/>
</dbReference>
<dbReference type="AlphaFoldDB" id="A0A6B3BPP2"/>
<dbReference type="Gene3D" id="3.40.50.1460">
    <property type="match status" value="1"/>
</dbReference>
<dbReference type="GO" id="GO:0004197">
    <property type="term" value="F:cysteine-type endopeptidase activity"/>
    <property type="evidence" value="ECO:0007669"/>
    <property type="project" value="InterPro"/>
</dbReference>
<dbReference type="InterPro" id="IPR011600">
    <property type="entry name" value="Pept_C14_caspase"/>
</dbReference>
<organism evidence="2">
    <name type="scientific">Streptomyces sp. SID12501</name>
    <dbReference type="NCBI Taxonomy" id="2706042"/>
    <lineage>
        <taxon>Bacteria</taxon>
        <taxon>Bacillati</taxon>
        <taxon>Actinomycetota</taxon>
        <taxon>Actinomycetes</taxon>
        <taxon>Kitasatosporales</taxon>
        <taxon>Streptomycetaceae</taxon>
        <taxon>Streptomyces</taxon>
    </lineage>
</organism>
<protein>
    <submittedName>
        <fullName evidence="2">Caspase family protein</fullName>
    </submittedName>
</protein>
<dbReference type="GO" id="GO:0006508">
    <property type="term" value="P:proteolysis"/>
    <property type="evidence" value="ECO:0007669"/>
    <property type="project" value="InterPro"/>
</dbReference>
<sequence>MTTPDPAGSRAVLIGVHSSADALGLGELPAVEKNLAELRRVLTDGTVWGLPDEHCLYIPEPTYPHEVLTEVERAAAEATDTLLLYYAGHGLLVGEEQDLHLALSGVKWDDDCLSYSKLRARLRQAGIRARRTVVILDCCYSGKALGEMSPESPCTVPDLQRVVAQKADIEGVCVLTASAATRKALAPIGEKFTAFTGELIHVLCNGVSGSGEFLDMTMIYDAVSDRLANRQGVPEPQFGTRGHGADIVLARNRAFTAAINENEVPIDMADSYPLNTLAAAPASLQPPDRGLPPVVGTYKGIEIRSERVLLQFLRSQQGGNSSE</sequence>
<evidence type="ECO:0000313" key="2">
    <source>
        <dbReference type="EMBL" id="NEC86317.1"/>
    </source>
</evidence>
<proteinExistence type="predicted"/>
<dbReference type="EMBL" id="JAAGLU010000008">
    <property type="protein sequence ID" value="NEC86317.1"/>
    <property type="molecule type" value="Genomic_DNA"/>
</dbReference>
<feature type="domain" description="Peptidase C14 caspase" evidence="1">
    <location>
        <begin position="65"/>
        <end position="231"/>
    </location>
</feature>
<name>A0A6B3BPP2_9ACTN</name>